<sequence>MARLPTVDQRHLWLRYLVPDYTPAIVHSYKQRLATIWSRPVNRIHAFVNHAWRRLFSIKAPLVQEFVLEFFSTCRMGDTVMELDTPNTLCFQLGGVRHSMSWRQFILAMGLHTEEEMAKVGFKGYWTRTSSYVHIRDPVRRLCHRMISYTVSGRGQGPKKVAGVDLFYLQTMDHGTANVPYLLARYLFHFSEGRKGVPDYLADEGDETAAEDAPKIPTPALAQAPPPPPALQPRTIAQMIDKVEEEVHGLCHDITGLRVHELALILTSAIPIEGQSSPEELGSGDALLWSVLEKTSFSLRP</sequence>
<evidence type="ECO:0000313" key="1">
    <source>
        <dbReference type="EMBL" id="GJT89780.1"/>
    </source>
</evidence>
<protein>
    <submittedName>
        <fullName evidence="1">Uncharacterized protein</fullName>
    </submittedName>
</protein>
<dbReference type="EMBL" id="BQNB010019860">
    <property type="protein sequence ID" value="GJT89780.1"/>
    <property type="molecule type" value="Genomic_DNA"/>
</dbReference>
<name>A0ABQ5HQ38_9ASTR</name>
<reference evidence="1" key="1">
    <citation type="journal article" date="2022" name="Int. J. Mol. Sci.">
        <title>Draft Genome of Tanacetum Coccineum: Genomic Comparison of Closely Related Tanacetum-Family Plants.</title>
        <authorList>
            <person name="Yamashiro T."/>
            <person name="Shiraishi A."/>
            <person name="Nakayama K."/>
            <person name="Satake H."/>
        </authorList>
    </citation>
    <scope>NUCLEOTIDE SEQUENCE</scope>
</reference>
<reference evidence="1" key="2">
    <citation type="submission" date="2022-01" db="EMBL/GenBank/DDBJ databases">
        <authorList>
            <person name="Yamashiro T."/>
            <person name="Shiraishi A."/>
            <person name="Satake H."/>
            <person name="Nakayama K."/>
        </authorList>
    </citation>
    <scope>NUCLEOTIDE SEQUENCE</scope>
</reference>
<comment type="caution">
    <text evidence="1">The sequence shown here is derived from an EMBL/GenBank/DDBJ whole genome shotgun (WGS) entry which is preliminary data.</text>
</comment>
<gene>
    <name evidence="1" type="ORF">Tco_1078625</name>
</gene>
<organism evidence="1 2">
    <name type="scientific">Tanacetum coccineum</name>
    <dbReference type="NCBI Taxonomy" id="301880"/>
    <lineage>
        <taxon>Eukaryota</taxon>
        <taxon>Viridiplantae</taxon>
        <taxon>Streptophyta</taxon>
        <taxon>Embryophyta</taxon>
        <taxon>Tracheophyta</taxon>
        <taxon>Spermatophyta</taxon>
        <taxon>Magnoliopsida</taxon>
        <taxon>eudicotyledons</taxon>
        <taxon>Gunneridae</taxon>
        <taxon>Pentapetalae</taxon>
        <taxon>asterids</taxon>
        <taxon>campanulids</taxon>
        <taxon>Asterales</taxon>
        <taxon>Asteraceae</taxon>
        <taxon>Asteroideae</taxon>
        <taxon>Anthemideae</taxon>
        <taxon>Anthemidinae</taxon>
        <taxon>Tanacetum</taxon>
    </lineage>
</organism>
<keyword evidence="2" id="KW-1185">Reference proteome</keyword>
<accession>A0ABQ5HQ38</accession>
<dbReference type="Proteomes" id="UP001151760">
    <property type="component" value="Unassembled WGS sequence"/>
</dbReference>
<evidence type="ECO:0000313" key="2">
    <source>
        <dbReference type="Proteomes" id="UP001151760"/>
    </source>
</evidence>
<proteinExistence type="predicted"/>